<reference evidence="1 2" key="1">
    <citation type="submission" date="2020-08" db="EMBL/GenBank/DDBJ databases">
        <title>Genome public.</title>
        <authorList>
            <person name="Liu C."/>
            <person name="Sun Q."/>
        </authorList>
    </citation>
    <scope>NUCLEOTIDE SEQUENCE [LARGE SCALE GENOMIC DNA]</scope>
    <source>
        <strain evidence="1 2">BX4</strain>
    </source>
</reference>
<evidence type="ECO:0000313" key="2">
    <source>
        <dbReference type="Proteomes" id="UP000597877"/>
    </source>
</evidence>
<evidence type="ECO:0000313" key="1">
    <source>
        <dbReference type="EMBL" id="MBC5667373.1"/>
    </source>
</evidence>
<protein>
    <recommendedName>
        <fullName evidence="3">DUF4177 domain-containing protein</fullName>
    </recommendedName>
</protein>
<proteinExistence type="predicted"/>
<dbReference type="Proteomes" id="UP000597877">
    <property type="component" value="Unassembled WGS sequence"/>
</dbReference>
<comment type="caution">
    <text evidence="1">The sequence shown here is derived from an EMBL/GenBank/DDBJ whole genome shotgun (WGS) entry which is preliminary data.</text>
</comment>
<keyword evidence="2" id="KW-1185">Reference proteome</keyword>
<dbReference type="EMBL" id="JACOOZ010000003">
    <property type="protein sequence ID" value="MBC5667373.1"/>
    <property type="molecule type" value="Genomic_DNA"/>
</dbReference>
<gene>
    <name evidence="1" type="ORF">H8S00_05150</name>
</gene>
<evidence type="ECO:0008006" key="3">
    <source>
        <dbReference type="Google" id="ProtNLM"/>
    </source>
</evidence>
<name>A0ABR7F1B1_9FIRM</name>
<accession>A0ABR7F1B1</accession>
<sequence>MKKDVELCIRDKNGYIVGWKAGYSDDELKQLLERHKDEGWHISYAEYTEEGLR</sequence>
<organism evidence="1 2">
    <name type="scientific">Eubacterium segne</name>
    <dbReference type="NCBI Taxonomy" id="2763045"/>
    <lineage>
        <taxon>Bacteria</taxon>
        <taxon>Bacillati</taxon>
        <taxon>Bacillota</taxon>
        <taxon>Clostridia</taxon>
        <taxon>Eubacteriales</taxon>
        <taxon>Eubacteriaceae</taxon>
        <taxon>Eubacterium</taxon>
    </lineage>
</organism>
<dbReference type="RefSeq" id="WP_186840154.1">
    <property type="nucleotide sequence ID" value="NZ_JACOOZ010000003.1"/>
</dbReference>